<keyword evidence="1" id="KW-0677">Repeat</keyword>
<dbReference type="InterPro" id="IPR050498">
    <property type="entry name" value="Ycf3"/>
</dbReference>
<organism evidence="5 6">
    <name type="scientific">Parathalassolituus penaei</name>
    <dbReference type="NCBI Taxonomy" id="2997323"/>
    <lineage>
        <taxon>Bacteria</taxon>
        <taxon>Pseudomonadati</taxon>
        <taxon>Pseudomonadota</taxon>
        <taxon>Gammaproteobacteria</taxon>
        <taxon>Oceanospirillales</taxon>
        <taxon>Oceanospirillaceae</taxon>
        <taxon>Parathalassolituus</taxon>
    </lineage>
</organism>
<proteinExistence type="predicted"/>
<dbReference type="AlphaFoldDB" id="A0A9X3EF48"/>
<evidence type="ECO:0000256" key="3">
    <source>
        <dbReference type="SAM" id="MobiDB-lite"/>
    </source>
</evidence>
<feature type="region of interest" description="Disordered" evidence="3">
    <location>
        <begin position="207"/>
        <end position="244"/>
    </location>
</feature>
<dbReference type="InterPro" id="IPR011990">
    <property type="entry name" value="TPR-like_helical_dom_sf"/>
</dbReference>
<reference evidence="5" key="1">
    <citation type="submission" date="2022-11" db="EMBL/GenBank/DDBJ databases">
        <title>Parathalassolutuus dongxingensis gen. nov., sp. nov., a novel member of family Oceanospirillaceae isolated from a coastal shrimp pond in Guangxi, China.</title>
        <authorList>
            <person name="Chen H."/>
        </authorList>
    </citation>
    <scope>NUCLEOTIDE SEQUENCE</scope>
    <source>
        <strain evidence="5">G-43</strain>
    </source>
</reference>
<evidence type="ECO:0000256" key="1">
    <source>
        <dbReference type="ARBA" id="ARBA00022737"/>
    </source>
</evidence>
<evidence type="ECO:0000313" key="5">
    <source>
        <dbReference type="EMBL" id="MCY0965614.1"/>
    </source>
</evidence>
<dbReference type="EMBL" id="JAPNOA010000028">
    <property type="protein sequence ID" value="MCY0965614.1"/>
    <property type="molecule type" value="Genomic_DNA"/>
</dbReference>
<dbReference type="PANTHER" id="PTHR44858">
    <property type="entry name" value="TETRATRICOPEPTIDE REPEAT PROTEIN 6"/>
    <property type="match status" value="1"/>
</dbReference>
<keyword evidence="2" id="KW-0802">TPR repeat</keyword>
<feature type="compositionally biased region" description="Low complexity" evidence="3">
    <location>
        <begin position="207"/>
        <end position="237"/>
    </location>
</feature>
<protein>
    <submittedName>
        <fullName evidence="5">Tetratricopeptide repeat protein</fullName>
    </submittedName>
</protein>
<accession>A0A9X3EF48</accession>
<comment type="caution">
    <text evidence="5">The sequence shown here is derived from an EMBL/GenBank/DDBJ whole genome shotgun (WGS) entry which is preliminary data.</text>
</comment>
<feature type="chain" id="PRO_5040790186" evidence="4">
    <location>
        <begin position="22"/>
        <end position="244"/>
    </location>
</feature>
<dbReference type="Pfam" id="PF13432">
    <property type="entry name" value="TPR_16"/>
    <property type="match status" value="1"/>
</dbReference>
<feature type="signal peptide" evidence="4">
    <location>
        <begin position="1"/>
        <end position="21"/>
    </location>
</feature>
<evidence type="ECO:0000256" key="4">
    <source>
        <dbReference type="SAM" id="SignalP"/>
    </source>
</evidence>
<gene>
    <name evidence="5" type="ORF">OUO13_10480</name>
</gene>
<dbReference type="PANTHER" id="PTHR44858:SF1">
    <property type="entry name" value="UDP-N-ACETYLGLUCOSAMINE--PEPTIDE N-ACETYLGLUCOSAMINYLTRANSFERASE SPINDLY-RELATED"/>
    <property type="match status" value="1"/>
</dbReference>
<evidence type="ECO:0000256" key="2">
    <source>
        <dbReference type="ARBA" id="ARBA00022803"/>
    </source>
</evidence>
<evidence type="ECO:0000313" key="6">
    <source>
        <dbReference type="Proteomes" id="UP001150830"/>
    </source>
</evidence>
<dbReference type="Proteomes" id="UP001150830">
    <property type="component" value="Unassembled WGS sequence"/>
</dbReference>
<dbReference type="SUPFAM" id="SSF48452">
    <property type="entry name" value="TPR-like"/>
    <property type="match status" value="1"/>
</dbReference>
<keyword evidence="6" id="KW-1185">Reference proteome</keyword>
<name>A0A9X3EF48_9GAMM</name>
<dbReference type="RefSeq" id="WP_283173828.1">
    <property type="nucleotide sequence ID" value="NZ_JAPNOA010000028.1"/>
</dbReference>
<dbReference type="PROSITE" id="PS51257">
    <property type="entry name" value="PROKAR_LIPOPROTEIN"/>
    <property type="match status" value="1"/>
</dbReference>
<dbReference type="SMART" id="SM00028">
    <property type="entry name" value="TPR"/>
    <property type="match status" value="4"/>
</dbReference>
<dbReference type="InterPro" id="IPR019734">
    <property type="entry name" value="TPR_rpt"/>
</dbReference>
<dbReference type="Gene3D" id="1.25.40.10">
    <property type="entry name" value="Tetratricopeptide repeat domain"/>
    <property type="match status" value="1"/>
</dbReference>
<keyword evidence="4" id="KW-0732">Signal</keyword>
<sequence length="244" mass="26654">MSVKFASFLMAALLLTGCASSPSRQDSLETTQAAPTDQTVTTKTDANLDPQMQGFYKHGLGLLKSGKYQPALTHWQQMSEKYPDYPGIWVNLALSQYHLNKYEDAQSSLAKARALNSEFCPIFGVEGLVDREQGQFRKAEIAYKNAIACNGQDADLHRNLGILYDLYLRDYAHAVEQYRIAQSLSKPADANLTIWIQDLETRYGLASSSSTAGTAPASESPAETPAATAEEAVTTEASTEDSPE</sequence>